<evidence type="ECO:0000313" key="3">
    <source>
        <dbReference type="Proteomes" id="UP000023152"/>
    </source>
</evidence>
<feature type="transmembrane region" description="Helical" evidence="1">
    <location>
        <begin position="69"/>
        <end position="86"/>
    </location>
</feature>
<organism evidence="2 3">
    <name type="scientific">Reticulomyxa filosa</name>
    <dbReference type="NCBI Taxonomy" id="46433"/>
    <lineage>
        <taxon>Eukaryota</taxon>
        <taxon>Sar</taxon>
        <taxon>Rhizaria</taxon>
        <taxon>Retaria</taxon>
        <taxon>Foraminifera</taxon>
        <taxon>Monothalamids</taxon>
        <taxon>Reticulomyxidae</taxon>
        <taxon>Reticulomyxa</taxon>
    </lineage>
</organism>
<keyword evidence="1" id="KW-1133">Transmembrane helix</keyword>
<reference evidence="2 3" key="1">
    <citation type="journal article" date="2013" name="Curr. Biol.">
        <title>The Genome of the Foraminiferan Reticulomyxa filosa.</title>
        <authorList>
            <person name="Glockner G."/>
            <person name="Hulsmann N."/>
            <person name="Schleicher M."/>
            <person name="Noegel A.A."/>
            <person name="Eichinger L."/>
            <person name="Gallinger C."/>
            <person name="Pawlowski J."/>
            <person name="Sierra R."/>
            <person name="Euteneuer U."/>
            <person name="Pillet L."/>
            <person name="Moustafa A."/>
            <person name="Platzer M."/>
            <person name="Groth M."/>
            <person name="Szafranski K."/>
            <person name="Schliwa M."/>
        </authorList>
    </citation>
    <scope>NUCLEOTIDE SEQUENCE [LARGE SCALE GENOMIC DNA]</scope>
</reference>
<gene>
    <name evidence="2" type="ORF">RFI_16793</name>
</gene>
<keyword evidence="3" id="KW-1185">Reference proteome</keyword>
<dbReference type="EMBL" id="ASPP01012621">
    <property type="protein sequence ID" value="ETO20423.1"/>
    <property type="molecule type" value="Genomic_DNA"/>
</dbReference>
<comment type="caution">
    <text evidence="2">The sequence shown here is derived from an EMBL/GenBank/DDBJ whole genome shotgun (WGS) entry which is preliminary data.</text>
</comment>
<evidence type="ECO:0000313" key="2">
    <source>
        <dbReference type="EMBL" id="ETO20423.1"/>
    </source>
</evidence>
<accession>X6N3H7</accession>
<dbReference type="Proteomes" id="UP000023152">
    <property type="component" value="Unassembled WGS sequence"/>
</dbReference>
<keyword evidence="1" id="KW-0812">Transmembrane</keyword>
<dbReference type="AlphaFoldDB" id="X6N3H7"/>
<keyword evidence="1" id="KW-0472">Membrane</keyword>
<evidence type="ECO:0000256" key="1">
    <source>
        <dbReference type="SAM" id="Phobius"/>
    </source>
</evidence>
<name>X6N3H7_RETFI</name>
<protein>
    <submittedName>
        <fullName evidence="2">Uncharacterized protein</fullName>
    </submittedName>
</protein>
<proteinExistence type="predicted"/>
<sequence>MFRRKKLWGGEGITQNARRESCKEERAIHMENEQDIRKRDADDQIESGVDSLDDFLDKLKKKLFLNKRLWGYVLFYFVVFGATYKYCDPWYGILKRGDKMKEFQDALMQNLSADARDYDVVGNNGHRPGEMMIALINSIICSVKSFEFCKYDKRAIFQSFGMTNNAKENECFDIHVAFWLTCTLLWFKKPNKLILLVHHLLGTLKGNMIAIYFF</sequence>